<proteinExistence type="predicted"/>
<accession>A0A1H8FPR9</accession>
<evidence type="ECO:0000259" key="3">
    <source>
        <dbReference type="Pfam" id="PF13609"/>
    </source>
</evidence>
<dbReference type="GO" id="GO:0016020">
    <property type="term" value="C:membrane"/>
    <property type="evidence" value="ECO:0007669"/>
    <property type="project" value="InterPro"/>
</dbReference>
<feature type="domain" description="Porin" evidence="3">
    <location>
        <begin position="7"/>
        <end position="331"/>
    </location>
</feature>
<gene>
    <name evidence="4" type="ORF">SAMN04488011_103401</name>
</gene>
<evidence type="ECO:0000313" key="5">
    <source>
        <dbReference type="Proteomes" id="UP000199372"/>
    </source>
</evidence>
<reference evidence="5" key="1">
    <citation type="submission" date="2016-10" db="EMBL/GenBank/DDBJ databases">
        <authorList>
            <person name="Varghese N."/>
            <person name="Submissions S."/>
        </authorList>
    </citation>
    <scope>NUCLEOTIDE SEQUENCE [LARGE SCALE GENOMIC DNA]</scope>
    <source>
        <strain evidence="5">DSM 26893</strain>
    </source>
</reference>
<dbReference type="Pfam" id="PF13609">
    <property type="entry name" value="Porin_4"/>
    <property type="match status" value="1"/>
</dbReference>
<organism evidence="4 5">
    <name type="scientific">Palleronia pelagia</name>
    <dbReference type="NCBI Taxonomy" id="387096"/>
    <lineage>
        <taxon>Bacteria</taxon>
        <taxon>Pseudomonadati</taxon>
        <taxon>Pseudomonadota</taxon>
        <taxon>Alphaproteobacteria</taxon>
        <taxon>Rhodobacterales</taxon>
        <taxon>Roseobacteraceae</taxon>
        <taxon>Palleronia</taxon>
    </lineage>
</organism>
<name>A0A1H8FPR9_9RHOB</name>
<sequence length="350" mass="35442">MKNILFATTALVASTSFAMAQSVDLSGSAEMGIFGGETAANVDIEDQFHTDIDVTFSMSGETDGGLTFGASVDIDEQIGDNNATTGGAESGATQDDSDDGGATIFVSGAYGTLTMGDTDGALDWAMDEALIGASLGDNHEHGGYNGNSLLDGAFGLDGQIARYDYSFGGFSVGVSAEVQDAAGGDDTFGVGARYEGEFGTIAYAFGLGYQENGDNNGAAAGGTSASALGFSASMSMDSGLSAIFNYTDFDDAFTSAAAGTTFGGFVAPGIEINDHIGVAVGYEFGQLLVAANYGQFDTSNGDVDGYGLIANYDLGGGASLQAGYGRSDYDNGAGPDLDRHTYSFGIAMAF</sequence>
<keyword evidence="2" id="KW-0732">Signal</keyword>
<dbReference type="Proteomes" id="UP000199372">
    <property type="component" value="Unassembled WGS sequence"/>
</dbReference>
<keyword evidence="5" id="KW-1185">Reference proteome</keyword>
<protein>
    <submittedName>
        <fullName evidence="4">Outer membrane protein OmpU</fullName>
    </submittedName>
</protein>
<dbReference type="SUPFAM" id="SSF56935">
    <property type="entry name" value="Porins"/>
    <property type="match status" value="1"/>
</dbReference>
<dbReference type="RefSeq" id="WP_175481695.1">
    <property type="nucleotide sequence ID" value="NZ_FOCM01000003.1"/>
</dbReference>
<feature type="compositionally biased region" description="Polar residues" evidence="1">
    <location>
        <begin position="79"/>
        <end position="94"/>
    </location>
</feature>
<feature type="signal peptide" evidence="2">
    <location>
        <begin position="1"/>
        <end position="20"/>
    </location>
</feature>
<dbReference type="EMBL" id="FOCM01000003">
    <property type="protein sequence ID" value="SEN33098.1"/>
    <property type="molecule type" value="Genomic_DNA"/>
</dbReference>
<evidence type="ECO:0000256" key="2">
    <source>
        <dbReference type="SAM" id="SignalP"/>
    </source>
</evidence>
<dbReference type="Gene3D" id="2.40.160.10">
    <property type="entry name" value="Porin"/>
    <property type="match status" value="1"/>
</dbReference>
<dbReference type="GO" id="GO:0015288">
    <property type="term" value="F:porin activity"/>
    <property type="evidence" value="ECO:0007669"/>
    <property type="project" value="InterPro"/>
</dbReference>
<dbReference type="AlphaFoldDB" id="A0A1H8FPR9"/>
<dbReference type="InterPro" id="IPR023614">
    <property type="entry name" value="Porin_dom_sf"/>
</dbReference>
<feature type="region of interest" description="Disordered" evidence="1">
    <location>
        <begin position="78"/>
        <end position="100"/>
    </location>
</feature>
<evidence type="ECO:0000256" key="1">
    <source>
        <dbReference type="SAM" id="MobiDB-lite"/>
    </source>
</evidence>
<dbReference type="InterPro" id="IPR033900">
    <property type="entry name" value="Gram_neg_porin_domain"/>
</dbReference>
<evidence type="ECO:0000313" key="4">
    <source>
        <dbReference type="EMBL" id="SEN33098.1"/>
    </source>
</evidence>
<feature type="chain" id="PRO_5011651599" evidence="2">
    <location>
        <begin position="21"/>
        <end position="350"/>
    </location>
</feature>